<comment type="caution">
    <text evidence="1">The sequence shown here is derived from an EMBL/GenBank/DDBJ whole genome shotgun (WGS) entry which is preliminary data.</text>
</comment>
<organism evidence="1 2">
    <name type="scientific">Leptolyngbya foveolarum</name>
    <dbReference type="NCBI Taxonomy" id="47253"/>
    <lineage>
        <taxon>Bacteria</taxon>
        <taxon>Bacillati</taxon>
        <taxon>Cyanobacteriota</taxon>
        <taxon>Cyanophyceae</taxon>
        <taxon>Leptolyngbyales</taxon>
        <taxon>Leptolyngbyaceae</taxon>
        <taxon>Leptolyngbya group</taxon>
        <taxon>Leptolyngbya</taxon>
    </lineage>
</organism>
<evidence type="ECO:0000313" key="2">
    <source>
        <dbReference type="Proteomes" id="UP000249354"/>
    </source>
</evidence>
<reference evidence="2" key="1">
    <citation type="submission" date="2018-04" db="EMBL/GenBank/DDBJ databases">
        <authorList>
            <person name="Cornet L."/>
        </authorList>
    </citation>
    <scope>NUCLEOTIDE SEQUENCE [LARGE SCALE GENOMIC DNA]</scope>
</reference>
<evidence type="ECO:0000313" key="1">
    <source>
        <dbReference type="EMBL" id="PZO16810.1"/>
    </source>
</evidence>
<protein>
    <submittedName>
        <fullName evidence="1">Uncharacterized protein</fullName>
    </submittedName>
</protein>
<dbReference type="EMBL" id="QBMC01000075">
    <property type="protein sequence ID" value="PZO16810.1"/>
    <property type="molecule type" value="Genomic_DNA"/>
</dbReference>
<proteinExistence type="predicted"/>
<accession>A0A2W4UCQ0</accession>
<gene>
    <name evidence="1" type="ORF">DCF25_11960</name>
</gene>
<dbReference type="AlphaFoldDB" id="A0A2W4UCQ0"/>
<name>A0A2W4UCQ0_9CYAN</name>
<reference evidence="1 2" key="2">
    <citation type="submission" date="2018-06" db="EMBL/GenBank/DDBJ databases">
        <title>Metagenomic assembly of (sub)arctic Cyanobacteria and their associated microbiome from non-axenic cultures.</title>
        <authorList>
            <person name="Baurain D."/>
        </authorList>
    </citation>
    <scope>NUCLEOTIDE SEQUENCE [LARGE SCALE GENOMIC DNA]</scope>
    <source>
        <strain evidence="1">ULC129bin1</strain>
    </source>
</reference>
<sequence length="111" mass="12690">MRNSIQSAALENRFPFLCKVLYLPEADPSESPHAPTNKISWFLRSPLMPRVGDVIPYGQYFFSVSSVILEDCCTGETISKVDRQAKRVAEKEDRPQRQALIWVNFWGVQSV</sequence>
<dbReference type="Proteomes" id="UP000249354">
    <property type="component" value="Unassembled WGS sequence"/>
</dbReference>